<evidence type="ECO:0000313" key="2">
    <source>
        <dbReference type="Proteomes" id="UP000515518"/>
    </source>
</evidence>
<proteinExistence type="predicted"/>
<organism evidence="1 2">
    <name type="scientific">Rhizobium leguminosarum bv. viciae</name>
    <dbReference type="NCBI Taxonomy" id="387"/>
    <lineage>
        <taxon>Bacteria</taxon>
        <taxon>Pseudomonadati</taxon>
        <taxon>Pseudomonadota</taxon>
        <taxon>Alphaproteobacteria</taxon>
        <taxon>Hyphomicrobiales</taxon>
        <taxon>Rhizobiaceae</taxon>
        <taxon>Rhizobium/Agrobacterium group</taxon>
        <taxon>Rhizobium</taxon>
    </lineage>
</organism>
<name>A0A7G6RN93_RHILV</name>
<accession>A0A7G6RN93</accession>
<reference evidence="2" key="1">
    <citation type="journal article" date="2020" name="Mol. Plant Microbe">
        <title>Rhizobial microsymbionts of the narrowly endemic Oxytropis species growing in Kamchatka are characterized by significant genetic diversity and possess a set of genes that are associated with T3SS and T6SS secretion systems and can affect the development of symbiosis.</title>
        <authorList>
            <person name="Safronova V."/>
            <person name="Guro P."/>
            <person name="Sazanova A."/>
            <person name="Kuznetsova I."/>
            <person name="Belimov A."/>
            <person name="Yakubov V."/>
            <person name="Chirak E."/>
            <person name="Afonin A."/>
            <person name="Gogolev Y."/>
            <person name="Andronov E."/>
            <person name="Tikhonovich I."/>
        </authorList>
    </citation>
    <scope>NUCLEOTIDE SEQUENCE [LARGE SCALE GENOMIC DNA]</scope>
    <source>
        <strain evidence="2">RCAM0610</strain>
        <plasmid evidence="2">p_1</plasmid>
    </source>
</reference>
<dbReference type="Proteomes" id="UP000515518">
    <property type="component" value="Plasmid p_1"/>
</dbReference>
<geneLocation type="plasmid" evidence="1 2">
    <name>p_1</name>
</geneLocation>
<gene>
    <name evidence="1" type="ORF">HB770_32260</name>
</gene>
<sequence length="63" mass="7369">MRTAICCRDISEIPRISQPQALLRMAVHSLLARREFTARLFSFRLPSNKSKNVRKLIDTDHMK</sequence>
<dbReference type="EMBL" id="CP050552">
    <property type="protein sequence ID" value="QND43725.1"/>
    <property type="molecule type" value="Genomic_DNA"/>
</dbReference>
<protein>
    <submittedName>
        <fullName evidence="1">Uncharacterized protein</fullName>
    </submittedName>
</protein>
<dbReference type="AlphaFoldDB" id="A0A7G6RN93"/>
<evidence type="ECO:0000313" key="1">
    <source>
        <dbReference type="EMBL" id="QND43725.1"/>
    </source>
</evidence>
<keyword evidence="1" id="KW-0614">Plasmid</keyword>